<evidence type="ECO:0000256" key="4">
    <source>
        <dbReference type="ARBA" id="ARBA00022614"/>
    </source>
</evidence>
<dbReference type="EMBL" id="HG670306">
    <property type="protein sequence ID" value="CDM80748.1"/>
    <property type="molecule type" value="Genomic_DNA"/>
</dbReference>
<dbReference type="AlphaFoldDB" id="A0A077RRZ6"/>
<dbReference type="Pfam" id="PF00560">
    <property type="entry name" value="LRR_1"/>
    <property type="match status" value="9"/>
</dbReference>
<keyword evidence="5" id="KW-0812">Transmembrane</keyword>
<proteinExistence type="inferred from homology"/>
<reference evidence="13" key="1">
    <citation type="journal article" date="2014" name="Science">
        <title>Structural and functional partitioning of bread wheat chromosome 3B.</title>
        <authorList>
            <person name="Choulet F."/>
            <person name="Alberti A."/>
            <person name="Theil S."/>
            <person name="Glover N."/>
            <person name="Barbe V."/>
            <person name="Daron J."/>
            <person name="Pingault L."/>
            <person name="Sourdille P."/>
            <person name="Couloux A."/>
            <person name="Paux E."/>
            <person name="Leroy P."/>
            <person name="Mangenot S."/>
            <person name="Guilhot N."/>
            <person name="Le Gouis J."/>
            <person name="Balfourier F."/>
            <person name="Alaux M."/>
            <person name="Jamilloux V."/>
            <person name="Poulain J."/>
            <person name="Durand C."/>
            <person name="Bellec A."/>
            <person name="Gaspin C."/>
            <person name="Safar J."/>
            <person name="Dolezel J."/>
            <person name="Rogers J."/>
            <person name="Vandepoele K."/>
            <person name="Aury J.M."/>
            <person name="Mayer K."/>
            <person name="Berges H."/>
            <person name="Quesneville H."/>
            <person name="Wincker P."/>
            <person name="Feuillet C."/>
        </authorList>
    </citation>
    <scope>NUCLEOTIDE SEQUENCE</scope>
</reference>
<evidence type="ECO:0000256" key="2">
    <source>
        <dbReference type="ARBA" id="ARBA00009592"/>
    </source>
</evidence>
<dbReference type="SMART" id="SM00369">
    <property type="entry name" value="LRR_TYP"/>
    <property type="match status" value="8"/>
</dbReference>
<evidence type="ECO:0000256" key="7">
    <source>
        <dbReference type="ARBA" id="ARBA00022737"/>
    </source>
</evidence>
<dbReference type="SUPFAM" id="SSF52047">
    <property type="entry name" value="RNI-like"/>
    <property type="match status" value="1"/>
</dbReference>
<evidence type="ECO:0000256" key="3">
    <source>
        <dbReference type="ARBA" id="ARBA00022475"/>
    </source>
</evidence>
<comment type="similarity">
    <text evidence="2">Belongs to the RLP family.</text>
</comment>
<feature type="chain" id="PRO_5009743664" description="Leucine-rich repeat-containing N-terminal plant-type domain-containing protein" evidence="11">
    <location>
        <begin position="25"/>
        <end position="1103"/>
    </location>
</feature>
<dbReference type="InterPro" id="IPR003591">
    <property type="entry name" value="Leu-rich_rpt_typical-subtyp"/>
</dbReference>
<dbReference type="Pfam" id="PF13855">
    <property type="entry name" value="LRR_8"/>
    <property type="match status" value="1"/>
</dbReference>
<evidence type="ECO:0000256" key="1">
    <source>
        <dbReference type="ARBA" id="ARBA00004251"/>
    </source>
</evidence>
<dbReference type="Pfam" id="PF08263">
    <property type="entry name" value="LRRNT_2"/>
    <property type="match status" value="1"/>
</dbReference>
<dbReference type="Gene3D" id="3.80.10.10">
    <property type="entry name" value="Ribonuclease Inhibitor"/>
    <property type="match status" value="7"/>
</dbReference>
<accession>A0A077RRZ6</accession>
<evidence type="ECO:0000259" key="12">
    <source>
        <dbReference type="Pfam" id="PF08263"/>
    </source>
</evidence>
<feature type="domain" description="Leucine-rich repeat-containing N-terminal plant-type" evidence="12">
    <location>
        <begin position="35"/>
        <end position="76"/>
    </location>
</feature>
<protein>
    <recommendedName>
        <fullName evidence="12">Leucine-rich repeat-containing N-terminal plant-type domain-containing protein</fullName>
    </recommendedName>
</protein>
<evidence type="ECO:0000256" key="5">
    <source>
        <dbReference type="ARBA" id="ARBA00022692"/>
    </source>
</evidence>
<dbReference type="InterPro" id="IPR046956">
    <property type="entry name" value="RLP23-like"/>
</dbReference>
<dbReference type="HOGENOM" id="CLU_000288_18_3_1"/>
<feature type="signal peptide" evidence="11">
    <location>
        <begin position="1"/>
        <end position="24"/>
    </location>
</feature>
<dbReference type="InterPro" id="IPR032675">
    <property type="entry name" value="LRR_dom_sf"/>
</dbReference>
<gene>
    <name evidence="13" type="ORF">TRAES_3BF030100030CFD_c1</name>
</gene>
<dbReference type="SUPFAM" id="SSF52058">
    <property type="entry name" value="L domain-like"/>
    <property type="match status" value="3"/>
</dbReference>
<dbReference type="PANTHER" id="PTHR48061:SF8">
    <property type="entry name" value="LEUCINE-RICH REPEAT-CONTAINING N-TERMINAL PLANT-TYPE DOMAIN-CONTAINING PROTEIN"/>
    <property type="match status" value="1"/>
</dbReference>
<dbReference type="FunFam" id="3.80.10.10:FF:000095">
    <property type="entry name" value="LRR receptor-like serine/threonine-protein kinase GSO1"/>
    <property type="match status" value="1"/>
</dbReference>
<organism evidence="13">
    <name type="scientific">Triticum aestivum</name>
    <name type="common">Wheat</name>
    <dbReference type="NCBI Taxonomy" id="4565"/>
    <lineage>
        <taxon>Eukaryota</taxon>
        <taxon>Viridiplantae</taxon>
        <taxon>Streptophyta</taxon>
        <taxon>Embryophyta</taxon>
        <taxon>Tracheophyta</taxon>
        <taxon>Spermatophyta</taxon>
        <taxon>Magnoliopsida</taxon>
        <taxon>Liliopsida</taxon>
        <taxon>Poales</taxon>
        <taxon>Poaceae</taxon>
        <taxon>BOP clade</taxon>
        <taxon>Pooideae</taxon>
        <taxon>Triticodae</taxon>
        <taxon>Triticeae</taxon>
        <taxon>Triticinae</taxon>
        <taxon>Triticum</taxon>
    </lineage>
</organism>
<keyword evidence="4" id="KW-0433">Leucine-rich repeat</keyword>
<keyword evidence="7" id="KW-0677">Repeat</keyword>
<evidence type="ECO:0000256" key="11">
    <source>
        <dbReference type="SAM" id="SignalP"/>
    </source>
</evidence>
<keyword evidence="3" id="KW-1003">Cell membrane</keyword>
<evidence type="ECO:0000256" key="6">
    <source>
        <dbReference type="ARBA" id="ARBA00022729"/>
    </source>
</evidence>
<sequence length="1103" mass="121645">MASICRVLPVFLVVLAALATTSNSHGDGKLTLRCHPDQAATLLQLKKSFSFLRYPNPLESWQDGTDCCLWEGVGCSNSFGHVTALELSGCGFYSQGLDPAIFKLTSLQLLDLSMNSFGPYSLPASGFERLPLLTHLNLSNSGFQGQIPAGIGRLANLVSLDLSSHFGIDDYDTGIGDSTNSLWLQDPNFQILVANLSNLRELYLDGLDMFGIKGWCHVLAKSLPDLSVLSLSYCQLVSPICPSLSTLHSLTMVNLQDNFYMPDAPFPEFFMDFLNLSVLQLARTNLQGWFPRRTFQSKTLRVLDLSRNLDLSGHVLSLSNTSSLETMKLDGTRFSFGKPGSFTNFKSLQILSLDVNVSSVDTVEPQSSLGIHRSLQHLGLTQMDSKSDLGLILSWLGNLQNLRSLELSDWHFSLTYFSSVAKLKSLRRLSITGCTFTRSALSTFSNLVGLRSLEVSDCDFNGPIPSAIGNLTNLKSLNINRCNFLGPIPSSIGKLMNLRNLEVFGVYNNIGTFSCPFVPIPSSVGNLRPMPFAVGNLSNLESLQINDFEFSGPIPYAVGLLKKLTSLRIRNSGLSGNIPNSISNLTRLIELDLSFNDLNGELPASVFTIPTLQRLDIRSSKISGSILDINVTSSHLVSVDLGRNNLMGNVPGSFFQLTSLSYLDIGWNNLTGAVDLSSFWRFRNLNHLDLSNNNLSVREMDGEGNTNSPSTYIPRVTSLGLASCNLTEFPVSLAHLNQVFYLDLSCNRISGEIPKWIWTTWNSSLTYLNLSHNMLNIMQLTSYVLPFNQLETLDLSSNELQGQIPMPSPPAVVLDYSNNSFSAVLPNFTLYLGDEFKISKNKISGHIPNSVSDSSISVLDLSFNNFTGWIPPCLIEDGYMRVLILRKNQFEGVLPNNIKDQCMLQTLDLNDNKIEGQLPMTLTKCLQLELLDVGNNDMVDTFPSWLGVLPELHVLVLRSNRFYGSMGGDLHSVDKYGEYFASLQIIDLASNYFSGSLSPKLFDRLTSMMAELNTTGEIVRARNGTDYQDTVAITYKSIYRSFVKILTTLTVIDLSNNSFEGNIPESLGRLVSLLALNMSGNAFTGDIPRELGRMSQLEALDLS</sequence>
<evidence type="ECO:0000313" key="13">
    <source>
        <dbReference type="EMBL" id="CDM80748.1"/>
    </source>
</evidence>
<name>A0A077RRZ6_WHEAT</name>
<keyword evidence="8" id="KW-1133">Transmembrane helix</keyword>
<keyword evidence="6 11" id="KW-0732">Signal</keyword>
<keyword evidence="10" id="KW-0325">Glycoprotein</keyword>
<dbReference type="GO" id="GO:0005886">
    <property type="term" value="C:plasma membrane"/>
    <property type="evidence" value="ECO:0007669"/>
    <property type="project" value="UniProtKB-SubCell"/>
</dbReference>
<keyword evidence="9" id="KW-0472">Membrane</keyword>
<dbReference type="InterPro" id="IPR001611">
    <property type="entry name" value="Leu-rich_rpt"/>
</dbReference>
<evidence type="ECO:0000256" key="9">
    <source>
        <dbReference type="ARBA" id="ARBA00023136"/>
    </source>
</evidence>
<dbReference type="PANTHER" id="PTHR48061">
    <property type="entry name" value="LEUCINE-RICH REPEAT RECEPTOR PROTEIN KINASE EMS1-LIKE-RELATED"/>
    <property type="match status" value="1"/>
</dbReference>
<evidence type="ECO:0000256" key="10">
    <source>
        <dbReference type="ARBA" id="ARBA00023180"/>
    </source>
</evidence>
<dbReference type="InterPro" id="IPR013210">
    <property type="entry name" value="LRR_N_plant-typ"/>
</dbReference>
<comment type="subcellular location">
    <subcellularLocation>
        <location evidence="1">Cell membrane</location>
        <topology evidence="1">Single-pass type I membrane protein</topology>
    </subcellularLocation>
</comment>
<evidence type="ECO:0000256" key="8">
    <source>
        <dbReference type="ARBA" id="ARBA00022989"/>
    </source>
</evidence>